<evidence type="ECO:0000256" key="9">
    <source>
        <dbReference type="SAM" id="MobiDB-lite"/>
    </source>
</evidence>
<keyword evidence="2" id="KW-0963">Cytoplasm</keyword>
<dbReference type="EMBL" id="BT081651">
    <property type="protein sequence ID" value="ACO51782.1"/>
    <property type="molecule type" value="mRNA"/>
</dbReference>
<evidence type="ECO:0000256" key="7">
    <source>
        <dbReference type="ARBA" id="ARBA00033769"/>
    </source>
</evidence>
<dbReference type="PANTHER" id="PTHR34252">
    <property type="entry name" value="UPF0705 PROTEIN C11ORF49"/>
    <property type="match status" value="1"/>
</dbReference>
<dbReference type="CDD" id="cd22959">
    <property type="entry name" value="DD_C11orf49"/>
    <property type="match status" value="1"/>
</dbReference>
<proteinExistence type="evidence at transcript level"/>
<evidence type="ECO:0000256" key="1">
    <source>
        <dbReference type="ARBA" id="ARBA00004607"/>
    </source>
</evidence>
<keyword evidence="5" id="KW-0206">Cytoskeleton</keyword>
<keyword evidence="3" id="KW-0597">Phosphoprotein</keyword>
<evidence type="ECO:0000256" key="8">
    <source>
        <dbReference type="ARBA" id="ARBA00045673"/>
    </source>
</evidence>
<dbReference type="InterPro" id="IPR038968">
    <property type="entry name" value="CSTPP1"/>
</dbReference>
<comment type="similarity">
    <text evidence="6">Belongs to the CSTPP1 family.</text>
</comment>
<dbReference type="GO" id="GO:0034451">
    <property type="term" value="C:centriolar satellite"/>
    <property type="evidence" value="ECO:0007669"/>
    <property type="project" value="UniProtKB-SubCell"/>
</dbReference>
<evidence type="ECO:0000313" key="10">
    <source>
        <dbReference type="EMBL" id="ACO51782.1"/>
    </source>
</evidence>
<protein>
    <recommendedName>
        <fullName evidence="7">Centriolar satellite-associated tubulin polyglutamylase complex regulator 1</fullName>
    </recommendedName>
</protein>
<evidence type="ECO:0000256" key="3">
    <source>
        <dbReference type="ARBA" id="ARBA00022553"/>
    </source>
</evidence>
<gene>
    <name evidence="10" type="primary">CK049</name>
</gene>
<dbReference type="AlphaFoldDB" id="C1C472"/>
<name>C1C472_AQUCT</name>
<keyword evidence="4" id="KW-0493">Microtubule</keyword>
<comment type="subcellular location">
    <subcellularLocation>
        <location evidence="1">Cytoplasm</location>
        <location evidence="1">Cytoskeleton</location>
        <location evidence="1">Microtubule organizing center</location>
        <location evidence="1">Centrosome</location>
        <location evidence="1">Centriolar satellite</location>
    </subcellularLocation>
</comment>
<evidence type="ECO:0000256" key="2">
    <source>
        <dbReference type="ARBA" id="ARBA00022490"/>
    </source>
</evidence>
<comment type="function">
    <text evidence="8">Regulator of the tubulin polyglutamylase complex (TPGC) that controls cytoskeletal organization, nuclear shape, and cilium disassembly by balancing microtubule and actin assembly. Regulates the assembly and stability of the TPGC and thereby modulates polyglutamylation of the microtubule, which antagonizes MAP4 binding.</text>
</comment>
<dbReference type="PANTHER" id="PTHR34252:SF1">
    <property type="entry name" value="CENTRIOLAR SATELLITE-ASSOCIATED TUBULIN POLYGLUTAMYLASE COMPLEX REGULATOR 1"/>
    <property type="match status" value="1"/>
</dbReference>
<reference evidence="10" key="1">
    <citation type="submission" date="2009-04" db="EMBL/GenBank/DDBJ databases">
        <title>Rana catesbeiana ESTs and full-length cDNAs.</title>
        <authorList>
            <person name="Helbing C.C."/>
            <person name="Veldhoen N."/>
            <person name="Leong J."/>
            <person name="Koop B.F."/>
        </authorList>
    </citation>
    <scope>NUCLEOTIDE SEQUENCE</scope>
    <source>
        <tissue evidence="10">Mixed tissue</tissue>
    </source>
</reference>
<sequence>MVSLEGRRMSPERLLQSGPEYLAQRHVLTYMEDALIQLIEHKDDTEHSDVARFFSDYFTSVSQGTHVLFRDYSFVQCTPHNRASFLRLFWRCFRTIAKNGDLLTIKEYHCLLQILCPDFPMDLTQKAARIVLMDDAMDCLMSFSDFLYAFQIQFYYSEFLDSAAAVYQDLLTGKSLNTVIVPTSRSATPRQRQPSTDGASLEGVEAPHFYQCLENLCERLRHSTCPPVPLIGEIVSSAPRLTFYGFLMALAKHAGINQSIGALPDKADLLVDEALDSELEKIVAQLSSCSVTQPPAPYPLPPREIIRGGSPKKTLPSRRRPDLESDGSTEETDSSDN</sequence>
<dbReference type="GO" id="GO:0005874">
    <property type="term" value="C:microtubule"/>
    <property type="evidence" value="ECO:0007669"/>
    <property type="project" value="UniProtKB-KW"/>
</dbReference>
<feature type="region of interest" description="Disordered" evidence="9">
    <location>
        <begin position="290"/>
        <end position="337"/>
    </location>
</feature>
<evidence type="ECO:0000256" key="4">
    <source>
        <dbReference type="ARBA" id="ARBA00022701"/>
    </source>
</evidence>
<feature type="compositionally biased region" description="Acidic residues" evidence="9">
    <location>
        <begin position="324"/>
        <end position="337"/>
    </location>
</feature>
<evidence type="ECO:0000256" key="6">
    <source>
        <dbReference type="ARBA" id="ARBA00033750"/>
    </source>
</evidence>
<accession>C1C472</accession>
<organism evidence="10">
    <name type="scientific">Aquarana catesbeiana</name>
    <name type="common">American bullfrog</name>
    <name type="synonym">Rana catesbeiana</name>
    <dbReference type="NCBI Taxonomy" id="8400"/>
    <lineage>
        <taxon>Eukaryota</taxon>
        <taxon>Metazoa</taxon>
        <taxon>Chordata</taxon>
        <taxon>Craniata</taxon>
        <taxon>Vertebrata</taxon>
        <taxon>Euteleostomi</taxon>
        <taxon>Amphibia</taxon>
        <taxon>Batrachia</taxon>
        <taxon>Anura</taxon>
        <taxon>Neobatrachia</taxon>
        <taxon>Ranoidea</taxon>
        <taxon>Ranidae</taxon>
        <taxon>Aquarana</taxon>
    </lineage>
</organism>
<evidence type="ECO:0000256" key="5">
    <source>
        <dbReference type="ARBA" id="ARBA00023212"/>
    </source>
</evidence>